<accession>A0A4Y9EJS5</accession>
<evidence type="ECO:0000256" key="4">
    <source>
        <dbReference type="ARBA" id="ARBA00022692"/>
    </source>
</evidence>
<feature type="transmembrane region" description="Helical" evidence="8">
    <location>
        <begin position="285"/>
        <end position="308"/>
    </location>
</feature>
<evidence type="ECO:0000313" key="10">
    <source>
        <dbReference type="Proteomes" id="UP000297737"/>
    </source>
</evidence>
<keyword evidence="6 8" id="KW-1133">Transmembrane helix</keyword>
<dbReference type="Gene3D" id="1.20.1250.20">
    <property type="entry name" value="MFS general substrate transporter like domains"/>
    <property type="match status" value="2"/>
</dbReference>
<evidence type="ECO:0000256" key="2">
    <source>
        <dbReference type="ARBA" id="ARBA00022448"/>
    </source>
</evidence>
<dbReference type="InterPro" id="IPR050171">
    <property type="entry name" value="MFS_Transporters"/>
</dbReference>
<dbReference type="EMBL" id="SIHO01000004">
    <property type="protein sequence ID" value="TFU00448.1"/>
    <property type="molecule type" value="Genomic_DNA"/>
</dbReference>
<feature type="transmembrane region" description="Helical" evidence="8">
    <location>
        <begin position="93"/>
        <end position="111"/>
    </location>
</feature>
<dbReference type="InterPro" id="IPR005279">
    <property type="entry name" value="Dipep/tripep_permease"/>
</dbReference>
<proteinExistence type="predicted"/>
<dbReference type="Pfam" id="PF00854">
    <property type="entry name" value="PTR2"/>
    <property type="match status" value="2"/>
</dbReference>
<evidence type="ECO:0000256" key="5">
    <source>
        <dbReference type="ARBA" id="ARBA00022856"/>
    </source>
</evidence>
<feature type="transmembrane region" description="Helical" evidence="8">
    <location>
        <begin position="71"/>
        <end position="87"/>
    </location>
</feature>
<dbReference type="Proteomes" id="UP000297737">
    <property type="component" value="Unassembled WGS sequence"/>
</dbReference>
<keyword evidence="5" id="KW-0571">Peptide transport</keyword>
<name>A0A4Y9EJS5_9SPHN</name>
<dbReference type="GO" id="GO:0005886">
    <property type="term" value="C:plasma membrane"/>
    <property type="evidence" value="ECO:0007669"/>
    <property type="project" value="UniProtKB-SubCell"/>
</dbReference>
<comment type="subcellular location">
    <subcellularLocation>
        <location evidence="1">Cell membrane</location>
        <topology evidence="1">Multi-pass membrane protein</topology>
    </subcellularLocation>
</comment>
<dbReference type="GO" id="GO:0006857">
    <property type="term" value="P:oligopeptide transport"/>
    <property type="evidence" value="ECO:0007669"/>
    <property type="project" value="InterPro"/>
</dbReference>
<dbReference type="PANTHER" id="PTHR23517">
    <property type="entry name" value="RESISTANCE PROTEIN MDTM, PUTATIVE-RELATED-RELATED"/>
    <property type="match status" value="1"/>
</dbReference>
<keyword evidence="7 8" id="KW-0472">Membrane</keyword>
<keyword evidence="10" id="KW-1185">Reference proteome</keyword>
<feature type="transmembrane region" description="Helical" evidence="8">
    <location>
        <begin position="354"/>
        <end position="375"/>
    </location>
</feature>
<feature type="transmembrane region" description="Helical" evidence="8">
    <location>
        <begin position="206"/>
        <end position="230"/>
    </location>
</feature>
<keyword evidence="2" id="KW-0813">Transport</keyword>
<keyword evidence="4 8" id="KW-0812">Transmembrane</keyword>
<comment type="caution">
    <text evidence="9">The sequence shown here is derived from an EMBL/GenBank/DDBJ whole genome shotgun (WGS) entry which is preliminary data.</text>
</comment>
<feature type="transmembrane region" description="Helical" evidence="8">
    <location>
        <begin position="40"/>
        <end position="59"/>
    </location>
</feature>
<dbReference type="PROSITE" id="PS01022">
    <property type="entry name" value="PTR2_1"/>
    <property type="match status" value="1"/>
</dbReference>
<gene>
    <name evidence="9" type="ORF">EUV02_15160</name>
</gene>
<evidence type="ECO:0000256" key="6">
    <source>
        <dbReference type="ARBA" id="ARBA00022989"/>
    </source>
</evidence>
<feature type="transmembrane region" description="Helical" evidence="8">
    <location>
        <begin position="132"/>
        <end position="151"/>
    </location>
</feature>
<organism evidence="9 10">
    <name type="scientific">Glacieibacterium arshaanense</name>
    <dbReference type="NCBI Taxonomy" id="2511025"/>
    <lineage>
        <taxon>Bacteria</taxon>
        <taxon>Pseudomonadati</taxon>
        <taxon>Pseudomonadota</taxon>
        <taxon>Alphaproteobacteria</taxon>
        <taxon>Sphingomonadales</taxon>
        <taxon>Sphingosinicellaceae</taxon>
        <taxon>Glacieibacterium</taxon>
    </lineage>
</organism>
<feature type="transmembrane region" description="Helical" evidence="8">
    <location>
        <begin position="157"/>
        <end position="178"/>
    </location>
</feature>
<dbReference type="GO" id="GO:1904680">
    <property type="term" value="F:peptide transmembrane transporter activity"/>
    <property type="evidence" value="ECO:0007669"/>
    <property type="project" value="InterPro"/>
</dbReference>
<feature type="transmembrane region" description="Helical" evidence="8">
    <location>
        <begin position="320"/>
        <end position="342"/>
    </location>
</feature>
<dbReference type="SUPFAM" id="SSF103473">
    <property type="entry name" value="MFS general substrate transporter"/>
    <property type="match status" value="1"/>
</dbReference>
<keyword evidence="5" id="KW-0653">Protein transport</keyword>
<evidence type="ECO:0000256" key="3">
    <source>
        <dbReference type="ARBA" id="ARBA00022475"/>
    </source>
</evidence>
<dbReference type="OrthoDB" id="9772725at2"/>
<feature type="transmembrane region" description="Helical" evidence="8">
    <location>
        <begin position="381"/>
        <end position="401"/>
    </location>
</feature>
<dbReference type="InterPro" id="IPR036259">
    <property type="entry name" value="MFS_trans_sf"/>
</dbReference>
<dbReference type="InterPro" id="IPR018456">
    <property type="entry name" value="PTR2_symporter_CS"/>
</dbReference>
<keyword evidence="3" id="KW-1003">Cell membrane</keyword>
<dbReference type="InterPro" id="IPR000109">
    <property type="entry name" value="POT_fam"/>
</dbReference>
<evidence type="ECO:0000256" key="8">
    <source>
        <dbReference type="SAM" id="Phobius"/>
    </source>
</evidence>
<evidence type="ECO:0000256" key="1">
    <source>
        <dbReference type="ARBA" id="ARBA00004651"/>
    </source>
</evidence>
<dbReference type="PANTHER" id="PTHR23517:SF15">
    <property type="entry name" value="PROTON-DEPENDENT OLIGOPEPTIDE FAMILY TRANSPORT PROTEIN"/>
    <property type="match status" value="1"/>
</dbReference>
<sequence>MVLYMVDELLLSGHVENIAGFAPFRAGVESITGPLSTQALAAQIFGLFAGLARFTPVFGGLIGDRWLGRKYTIAIGALLMTAGNFAMATERLFLLAVLLMILGAGCMAVNLQSQVGGLYMQGDRRRDDGFQIYYLLLNLGAFFAPILSGWIGQQWNWHAAFASAGFAMLIGLVIYVLGMRDMPADPPRRTQAAPAAKLTAAERRSVLILLALVPLMALFWVAQSQVWNVYNLWVRDHVNLSIYGWSMPVPWLQALDALAPAILVPPVLALWRWQAARGAEPSDIGKMAIGCAIFGVGTLWLAAASWVFGDVARVPLLWAVAFHFLSNAGWVFFVPIAVALFARAAPAKVNAMMLGINSMSVFVGSTISGRIGGFYETMTPANFWLLHTAIIGAGAVIFALLDRPLRRALAR</sequence>
<feature type="transmembrane region" description="Helical" evidence="8">
    <location>
        <begin position="250"/>
        <end position="273"/>
    </location>
</feature>
<evidence type="ECO:0000313" key="9">
    <source>
        <dbReference type="EMBL" id="TFU00448.1"/>
    </source>
</evidence>
<dbReference type="CDD" id="cd17346">
    <property type="entry name" value="MFS_DtpA_like"/>
    <property type="match status" value="1"/>
</dbReference>
<reference evidence="9 10" key="1">
    <citation type="submission" date="2019-02" db="EMBL/GenBank/DDBJ databases">
        <title>Polymorphobacter sp. isolated from the lake at the Tibet of China.</title>
        <authorList>
            <person name="Li A."/>
        </authorList>
    </citation>
    <scope>NUCLEOTIDE SEQUENCE [LARGE SCALE GENOMIC DNA]</scope>
    <source>
        <strain evidence="9 10">DJ1R-1</strain>
    </source>
</reference>
<evidence type="ECO:0000256" key="7">
    <source>
        <dbReference type="ARBA" id="ARBA00023136"/>
    </source>
</evidence>
<dbReference type="AlphaFoldDB" id="A0A4Y9EJS5"/>
<protein>
    <submittedName>
        <fullName evidence="9">MFS transporter</fullName>
    </submittedName>
</protein>